<organism evidence="3 4">
    <name type="scientific">Occultella glacieicola</name>
    <dbReference type="NCBI Taxonomy" id="2518684"/>
    <lineage>
        <taxon>Bacteria</taxon>
        <taxon>Bacillati</taxon>
        <taxon>Actinomycetota</taxon>
        <taxon>Actinomycetes</taxon>
        <taxon>Micrococcales</taxon>
        <taxon>Ruaniaceae</taxon>
        <taxon>Occultella</taxon>
    </lineage>
</organism>
<sequence>MTARPRSTRAALTALVALVLLALAATGAPPARATTGGAASATGVDAIASEVDLTVTTTGAIGALQPVIDLLTEDPILRGQTVTRVQVGTPAEPSGTESDAVGPVSVADLVVIEAVTADTARVENETLSARSGVGGANVTLFAYEVLDVGPVTASATTHPTEAPTADAAVTSLSVFGSSVTIPDGEFVDLDLALSTDQVLDLLEEQFPGLSSITRFIGSAISADGAIEVTIGSVHEVDEGTGSARAVGLSAEVGLDLHLELCLPDSDGGCRGSVAISTNATVLDLTLAEAAVERPEALPEPASVNGWVIAAIVVAVAAVGVTIGVIVGTRRARRQGA</sequence>
<dbReference type="PROSITE" id="PS51318">
    <property type="entry name" value="TAT"/>
    <property type="match status" value="1"/>
</dbReference>
<gene>
    <name evidence="3" type="ORF">EXU48_17345</name>
</gene>
<comment type="caution">
    <text evidence="3">The sequence shown here is derived from an EMBL/GenBank/DDBJ whole genome shotgun (WGS) entry which is preliminary data.</text>
</comment>
<evidence type="ECO:0000313" key="3">
    <source>
        <dbReference type="EMBL" id="TDE90868.1"/>
    </source>
</evidence>
<accession>A0ABY2E1E5</accession>
<keyword evidence="4" id="KW-1185">Reference proteome</keyword>
<reference evidence="3 4" key="1">
    <citation type="submission" date="2019-03" db="EMBL/GenBank/DDBJ databases">
        <title>Genomic features of bacteria from cold environments.</title>
        <authorList>
            <person name="Shen L."/>
        </authorList>
    </citation>
    <scope>NUCLEOTIDE SEQUENCE [LARGE SCALE GENOMIC DNA]</scope>
    <source>
        <strain evidence="4">T3246-1</strain>
    </source>
</reference>
<evidence type="ECO:0000313" key="4">
    <source>
        <dbReference type="Proteomes" id="UP000504882"/>
    </source>
</evidence>
<proteinExistence type="predicted"/>
<dbReference type="EMBL" id="SMNA01000008">
    <property type="protein sequence ID" value="TDE90868.1"/>
    <property type="molecule type" value="Genomic_DNA"/>
</dbReference>
<dbReference type="InterPro" id="IPR006311">
    <property type="entry name" value="TAT_signal"/>
</dbReference>
<feature type="transmembrane region" description="Helical" evidence="1">
    <location>
        <begin position="306"/>
        <end position="326"/>
    </location>
</feature>
<protein>
    <submittedName>
        <fullName evidence="3">Uncharacterized protein</fullName>
    </submittedName>
</protein>
<evidence type="ECO:0000256" key="1">
    <source>
        <dbReference type="SAM" id="Phobius"/>
    </source>
</evidence>
<evidence type="ECO:0000256" key="2">
    <source>
        <dbReference type="SAM" id="SignalP"/>
    </source>
</evidence>
<keyword evidence="1" id="KW-1133">Transmembrane helix</keyword>
<dbReference type="Proteomes" id="UP000504882">
    <property type="component" value="Unassembled WGS sequence"/>
</dbReference>
<keyword evidence="1" id="KW-0812">Transmembrane</keyword>
<feature type="signal peptide" evidence="2">
    <location>
        <begin position="1"/>
        <end position="33"/>
    </location>
</feature>
<keyword evidence="2" id="KW-0732">Signal</keyword>
<dbReference type="RefSeq" id="WP_133108933.1">
    <property type="nucleotide sequence ID" value="NZ_SMNA01000008.1"/>
</dbReference>
<keyword evidence="1" id="KW-0472">Membrane</keyword>
<feature type="chain" id="PRO_5046799630" evidence="2">
    <location>
        <begin position="34"/>
        <end position="336"/>
    </location>
</feature>
<name>A0ABY2E1E5_9MICO</name>